<dbReference type="PANTHER" id="PTHR21301">
    <property type="entry name" value="REVERSE TRANSCRIPTASE"/>
    <property type="match status" value="1"/>
</dbReference>
<dbReference type="EMBL" id="OW240912">
    <property type="protein sequence ID" value="CAH2223921.1"/>
    <property type="molecule type" value="Genomic_DNA"/>
</dbReference>
<feature type="non-terminal residue" evidence="1">
    <location>
        <position position="71"/>
    </location>
</feature>
<keyword evidence="2" id="KW-1185">Reference proteome</keyword>
<reference evidence="1" key="1">
    <citation type="submission" date="2022-03" db="EMBL/GenBank/DDBJ databases">
        <authorList>
            <person name="Alioto T."/>
            <person name="Alioto T."/>
            <person name="Gomez Garrido J."/>
        </authorList>
    </citation>
    <scope>NUCLEOTIDE SEQUENCE</scope>
</reference>
<protein>
    <recommendedName>
        <fullName evidence="3">Reverse transcriptase domain-containing protein</fullName>
    </recommendedName>
</protein>
<dbReference type="PANTHER" id="PTHR21301:SF14">
    <property type="match status" value="1"/>
</dbReference>
<evidence type="ECO:0008006" key="3">
    <source>
        <dbReference type="Google" id="ProtNLM"/>
    </source>
</evidence>
<proteinExistence type="predicted"/>
<evidence type="ECO:0000313" key="2">
    <source>
        <dbReference type="Proteomes" id="UP001295444"/>
    </source>
</evidence>
<sequence length="71" mass="8399">MAPMYANAYMFQYEQHNILSQYGHLIKGYYRYIDDILILWQGTEQEALDMISTINYLPTPVRMTSTISKDK</sequence>
<dbReference type="Proteomes" id="UP001295444">
    <property type="component" value="Chromosome 01"/>
</dbReference>
<dbReference type="AlphaFoldDB" id="A0AAD1R5U3"/>
<accession>A0AAD1R5U3</accession>
<gene>
    <name evidence="1" type="ORF">PECUL_23A051723</name>
</gene>
<name>A0AAD1R5U3_PELCU</name>
<organism evidence="1 2">
    <name type="scientific">Pelobates cultripes</name>
    <name type="common">Western spadefoot toad</name>
    <dbReference type="NCBI Taxonomy" id="61616"/>
    <lineage>
        <taxon>Eukaryota</taxon>
        <taxon>Metazoa</taxon>
        <taxon>Chordata</taxon>
        <taxon>Craniata</taxon>
        <taxon>Vertebrata</taxon>
        <taxon>Euteleostomi</taxon>
        <taxon>Amphibia</taxon>
        <taxon>Batrachia</taxon>
        <taxon>Anura</taxon>
        <taxon>Pelobatoidea</taxon>
        <taxon>Pelobatidae</taxon>
        <taxon>Pelobates</taxon>
    </lineage>
</organism>
<evidence type="ECO:0000313" key="1">
    <source>
        <dbReference type="EMBL" id="CAH2223921.1"/>
    </source>
</evidence>